<accession>A0A6C0KZ18</accession>
<reference evidence="1" key="1">
    <citation type="journal article" date="2020" name="Nature">
        <title>Giant virus diversity and host interactions through global metagenomics.</title>
        <authorList>
            <person name="Schulz F."/>
            <person name="Roux S."/>
            <person name="Paez-Espino D."/>
            <person name="Jungbluth S."/>
            <person name="Walsh D.A."/>
            <person name="Denef V.J."/>
            <person name="McMahon K.D."/>
            <person name="Konstantinidis K.T."/>
            <person name="Eloe-Fadrosh E.A."/>
            <person name="Kyrpides N.C."/>
            <person name="Woyke T."/>
        </authorList>
    </citation>
    <scope>NUCLEOTIDE SEQUENCE</scope>
    <source>
        <strain evidence="1">GVMAG-S-3300013286-35</strain>
    </source>
</reference>
<proteinExistence type="predicted"/>
<sequence length="183" mass="20746">MCELCFAFAADYVSKPIIQGDILFSHLKCKNLKRNAHLIADLLLRLASVITVTELETADTQARFQTSPLACEKERLCILYNAIVCVCPKFKSEADYIQLTLLDHNVFKNTRDDLSYSMLMGFAHLVLPLIMSIKQIHAEHANIQINQVTTLTHLLEPLVLEKPPGLRIQIPKHVDDPYNGLYD</sequence>
<protein>
    <submittedName>
        <fullName evidence="1">Uncharacterized protein</fullName>
    </submittedName>
</protein>
<dbReference type="EMBL" id="MN740992">
    <property type="protein sequence ID" value="QHU21764.1"/>
    <property type="molecule type" value="Genomic_DNA"/>
</dbReference>
<evidence type="ECO:0000313" key="1">
    <source>
        <dbReference type="EMBL" id="QHU21764.1"/>
    </source>
</evidence>
<dbReference type="AlphaFoldDB" id="A0A6C0KZ18"/>
<name>A0A6C0KZ18_9ZZZZ</name>
<organism evidence="1">
    <name type="scientific">viral metagenome</name>
    <dbReference type="NCBI Taxonomy" id="1070528"/>
    <lineage>
        <taxon>unclassified sequences</taxon>
        <taxon>metagenomes</taxon>
        <taxon>organismal metagenomes</taxon>
    </lineage>
</organism>